<name>A0ABS1JVC1_9BURK</name>
<dbReference type="CDD" id="cd05782">
    <property type="entry name" value="DNA_polB_like1_exo"/>
    <property type="match status" value="1"/>
</dbReference>
<gene>
    <name evidence="2" type="ORF">JI746_23365</name>
</gene>
<dbReference type="SUPFAM" id="SSF53098">
    <property type="entry name" value="Ribonuclease H-like"/>
    <property type="match status" value="1"/>
</dbReference>
<protein>
    <submittedName>
        <fullName evidence="2">3'-5' exonuclease</fullName>
    </submittedName>
</protein>
<proteinExistence type="predicted"/>
<dbReference type="EMBL" id="JAEQND010000015">
    <property type="protein sequence ID" value="MBL0428066.1"/>
    <property type="molecule type" value="Genomic_DNA"/>
</dbReference>
<dbReference type="Proteomes" id="UP000622707">
    <property type="component" value="Unassembled WGS sequence"/>
</dbReference>
<reference evidence="2 3" key="1">
    <citation type="journal article" date="2017" name="Int. J. Syst. Evol. Microbiol.">
        <title>Ramlibacter alkalitolerans sp. nov., alkali-tolerant bacterium isolated from soil of ginseng.</title>
        <authorList>
            <person name="Lee D.H."/>
            <person name="Cha C.J."/>
        </authorList>
    </citation>
    <scope>NUCLEOTIDE SEQUENCE [LARGE SCALE GENOMIC DNA]</scope>
    <source>
        <strain evidence="2 3">KACC 19305</strain>
    </source>
</reference>
<dbReference type="InterPro" id="IPR036397">
    <property type="entry name" value="RNaseH_sf"/>
</dbReference>
<evidence type="ECO:0000313" key="3">
    <source>
        <dbReference type="Proteomes" id="UP000622707"/>
    </source>
</evidence>
<keyword evidence="2" id="KW-0540">Nuclease</keyword>
<dbReference type="RefSeq" id="WP_201692695.1">
    <property type="nucleotide sequence ID" value="NZ_JAEQND010000015.1"/>
</dbReference>
<dbReference type="InterPro" id="IPR012337">
    <property type="entry name" value="RNaseH-like_sf"/>
</dbReference>
<evidence type="ECO:0000313" key="2">
    <source>
        <dbReference type="EMBL" id="MBL0428066.1"/>
    </source>
</evidence>
<accession>A0ABS1JVC1</accession>
<dbReference type="Pfam" id="PF10108">
    <property type="entry name" value="DNA_pol_B_exo2"/>
    <property type="match status" value="1"/>
</dbReference>
<dbReference type="Gene3D" id="3.30.420.10">
    <property type="entry name" value="Ribonuclease H-like superfamily/Ribonuclease H"/>
    <property type="match status" value="1"/>
</dbReference>
<dbReference type="InterPro" id="IPR019288">
    <property type="entry name" value="3'-5'_exonuclease_PolB-like"/>
</dbReference>
<evidence type="ECO:0000259" key="1">
    <source>
        <dbReference type="Pfam" id="PF10108"/>
    </source>
</evidence>
<dbReference type="GO" id="GO:0004527">
    <property type="term" value="F:exonuclease activity"/>
    <property type="evidence" value="ECO:0007669"/>
    <property type="project" value="UniProtKB-KW"/>
</dbReference>
<organism evidence="2 3">
    <name type="scientific">Ramlibacter alkalitolerans</name>
    <dbReference type="NCBI Taxonomy" id="2039631"/>
    <lineage>
        <taxon>Bacteria</taxon>
        <taxon>Pseudomonadati</taxon>
        <taxon>Pseudomonadota</taxon>
        <taxon>Betaproteobacteria</taxon>
        <taxon>Burkholderiales</taxon>
        <taxon>Comamonadaceae</taxon>
        <taxon>Ramlibacter</taxon>
    </lineage>
</organism>
<comment type="caution">
    <text evidence="2">The sequence shown here is derived from an EMBL/GenBank/DDBJ whole genome shotgun (WGS) entry which is preliminary data.</text>
</comment>
<keyword evidence="2" id="KW-0378">Hydrolase</keyword>
<keyword evidence="2" id="KW-0269">Exonuclease</keyword>
<feature type="domain" description="Predicted 3'-5' exonuclease PolB-like" evidence="1">
    <location>
        <begin position="48"/>
        <end position="264"/>
    </location>
</feature>
<keyword evidence="3" id="KW-1185">Reference proteome</keyword>
<sequence>MPWPVLVFDIESIPDVQGLRLLREFPKDATDAEVYGQWLQERKEAGQSDFMPLHLQRVLVISCVFRNAEGLRVHSFVDRDNASEGRVIQNFFNALDKHVPQLVSWNGGGFDLPVLHYRGLRHGVTADRYWCLGEGGAADDREFKYNNYINRYHMRHMDLMDVLAMYQPRASAPLDAMAKLCGFPGKLGMDGSKVYEAYLEGKLEDIRRYCETDVMNTYLLYCRFQKMRCGFTEAEYDQEMGLVKESLAALVPGEPHWREYLDAWL</sequence>